<proteinExistence type="predicted"/>
<dbReference type="RefSeq" id="WP_186871334.1">
    <property type="nucleotide sequence ID" value="NZ_JACOOL010000018.1"/>
</dbReference>
<organism evidence="1 2">
    <name type="scientific">Ornithinibacillus hominis</name>
    <dbReference type="NCBI Taxonomy" id="2763055"/>
    <lineage>
        <taxon>Bacteria</taxon>
        <taxon>Bacillati</taxon>
        <taxon>Bacillota</taxon>
        <taxon>Bacilli</taxon>
        <taxon>Bacillales</taxon>
        <taxon>Bacillaceae</taxon>
        <taxon>Ornithinibacillus</taxon>
    </lineage>
</organism>
<sequence>MNKLIVFLCIIAISILGYFGVLILSDVKEASNDRNDTKETNVSKSIEDIRESIGGTITEEQAASYKEQGLNPFGQSKTADQLTDADYQEYIHGMSHQKVKAEQKWGFYQITPERIHWLLEGLDATALKHEEIYRTILEKWAKGDFTTADVDHNTIWEIQGGNIGRATGVLTPEEEEAYIRTQR</sequence>
<dbReference type="EMBL" id="JACOOL010000018">
    <property type="protein sequence ID" value="MBC5638634.1"/>
    <property type="molecule type" value="Genomic_DNA"/>
</dbReference>
<dbReference type="Proteomes" id="UP000637359">
    <property type="component" value="Unassembled WGS sequence"/>
</dbReference>
<dbReference type="Pfam" id="PF19754">
    <property type="entry name" value="DUF6241"/>
    <property type="match status" value="1"/>
</dbReference>
<keyword evidence="2" id="KW-1185">Reference proteome</keyword>
<evidence type="ECO:0000313" key="1">
    <source>
        <dbReference type="EMBL" id="MBC5638634.1"/>
    </source>
</evidence>
<name>A0A923L934_9BACI</name>
<dbReference type="InterPro" id="IPR046208">
    <property type="entry name" value="DUF6241"/>
</dbReference>
<reference evidence="1" key="1">
    <citation type="submission" date="2020-08" db="EMBL/GenBank/DDBJ databases">
        <title>Genome public.</title>
        <authorList>
            <person name="Liu C."/>
            <person name="Sun Q."/>
        </authorList>
    </citation>
    <scope>NUCLEOTIDE SEQUENCE</scope>
    <source>
        <strain evidence="1">BX22</strain>
    </source>
</reference>
<accession>A0A923L934</accession>
<evidence type="ECO:0000313" key="2">
    <source>
        <dbReference type="Proteomes" id="UP000637359"/>
    </source>
</evidence>
<gene>
    <name evidence="1" type="ORF">H8S33_17825</name>
</gene>
<comment type="caution">
    <text evidence="1">The sequence shown here is derived from an EMBL/GenBank/DDBJ whole genome shotgun (WGS) entry which is preliminary data.</text>
</comment>
<protein>
    <submittedName>
        <fullName evidence="1">Uncharacterized protein</fullName>
    </submittedName>
</protein>
<dbReference type="AlphaFoldDB" id="A0A923L934"/>